<keyword evidence="10" id="KW-1185">Reference proteome</keyword>
<accession>A0ABM5MPS6</accession>
<evidence type="ECO:0000256" key="2">
    <source>
        <dbReference type="ARBA" id="ARBA00022729"/>
    </source>
</evidence>
<dbReference type="SUPFAM" id="SSF56601">
    <property type="entry name" value="beta-lactamase/transpeptidase-like"/>
    <property type="match status" value="1"/>
</dbReference>
<keyword evidence="5" id="KW-0573">Peptidoglycan synthesis</keyword>
<evidence type="ECO:0000259" key="8">
    <source>
        <dbReference type="Pfam" id="PF00768"/>
    </source>
</evidence>
<dbReference type="PANTHER" id="PTHR21581">
    <property type="entry name" value="D-ALANYL-D-ALANINE CARBOXYPEPTIDASE"/>
    <property type="match status" value="1"/>
</dbReference>
<reference evidence="9 10" key="1">
    <citation type="journal article" date="2012" name="J. Bacteriol.">
        <title>Complete genome sequence of Rickettsia slovaca, the agent of tick-borne lymphadenitis.</title>
        <authorList>
            <person name="Fournier P.E."/>
            <person name="El Karkouri K."/>
            <person name="Robert C."/>
            <person name="Medigue C."/>
            <person name="Raoult D."/>
        </authorList>
    </citation>
    <scope>NUCLEOTIDE SEQUENCE [LARGE SCALE GENOMIC DNA]</scope>
    <source>
        <strain evidence="9 10">13-B</strain>
    </source>
</reference>
<name>A0ABM5MPS6_RICS1</name>
<feature type="domain" description="Peptidase S11 D-alanyl-D-alanine carboxypeptidase A N-terminal" evidence="8">
    <location>
        <begin position="42"/>
        <end position="261"/>
    </location>
</feature>
<evidence type="ECO:0000256" key="5">
    <source>
        <dbReference type="ARBA" id="ARBA00022984"/>
    </source>
</evidence>
<evidence type="ECO:0000256" key="1">
    <source>
        <dbReference type="ARBA" id="ARBA00007164"/>
    </source>
</evidence>
<dbReference type="EMBL" id="CP002428">
    <property type="protein sequence ID" value="AEV92165.1"/>
    <property type="molecule type" value="Genomic_DNA"/>
</dbReference>
<dbReference type="PRINTS" id="PR00725">
    <property type="entry name" value="DADACBPTASE1"/>
</dbReference>
<dbReference type="PANTHER" id="PTHR21581:SF6">
    <property type="entry name" value="TRAFFICKING PROTEIN PARTICLE COMPLEX SUBUNIT 12"/>
    <property type="match status" value="1"/>
</dbReference>
<dbReference type="InterPro" id="IPR012338">
    <property type="entry name" value="Beta-lactam/transpept-like"/>
</dbReference>
<evidence type="ECO:0000313" key="10">
    <source>
        <dbReference type="Proteomes" id="UP000005443"/>
    </source>
</evidence>
<keyword evidence="3" id="KW-0378">Hydrolase</keyword>
<dbReference type="Pfam" id="PF00768">
    <property type="entry name" value="Peptidase_S11"/>
    <property type="match status" value="1"/>
</dbReference>
<organism evidence="9 10">
    <name type="scientific">Rickettsia slovaca (strain 13-B)</name>
    <dbReference type="NCBI Taxonomy" id="941638"/>
    <lineage>
        <taxon>Bacteria</taxon>
        <taxon>Pseudomonadati</taxon>
        <taxon>Pseudomonadota</taxon>
        <taxon>Alphaproteobacteria</taxon>
        <taxon>Rickettsiales</taxon>
        <taxon>Rickettsiaceae</taxon>
        <taxon>Rickettsieae</taxon>
        <taxon>Rickettsia</taxon>
        <taxon>spotted fever group</taxon>
    </lineage>
</organism>
<keyword evidence="6" id="KW-0961">Cell wall biogenesis/degradation</keyword>
<dbReference type="Proteomes" id="UP000005443">
    <property type="component" value="Chromosome"/>
</dbReference>
<sequence length="313" mass="34439">MNNILFKMFRKFLLPYIFVVTFFFAPISEAKKAVKNTPKPPVQTSLVIDAKSGKVLQAHNSQIRIYPASLTKLMTLYLMFEAIEAGKLPLDKKLLVSAKASKMPPCKLGLKAGETITVREAINGLIIKSANDAAVTVAEGMKGSEKAFAHLMNVKAKQLGMKNTYFKNASGWHDPLQQTTARDMAKLAMALKRDYPKFYPLFAKTSFVFRGNVVNGHNRVTKNYQGAEGMKTGFHTPAGYNLVTTASRNGKSLIAVVTGGKSAASRDQKMMGLLDQHFNIKPIVPKPSIKLASNNKSTTKAKSKIIKKKNIRS</sequence>
<evidence type="ECO:0000256" key="6">
    <source>
        <dbReference type="ARBA" id="ARBA00023316"/>
    </source>
</evidence>
<keyword evidence="2" id="KW-0732">Signal</keyword>
<evidence type="ECO:0000256" key="3">
    <source>
        <dbReference type="ARBA" id="ARBA00022801"/>
    </source>
</evidence>
<dbReference type="InterPro" id="IPR001967">
    <property type="entry name" value="Peptidase_S11_N"/>
</dbReference>
<protein>
    <submittedName>
        <fullName evidence="9">Penicillin-binding protein dacF</fullName>
    </submittedName>
</protein>
<dbReference type="Gene3D" id="3.40.710.10">
    <property type="entry name" value="DD-peptidase/beta-lactamase superfamily"/>
    <property type="match status" value="1"/>
</dbReference>
<evidence type="ECO:0000313" key="9">
    <source>
        <dbReference type="EMBL" id="AEV92165.1"/>
    </source>
</evidence>
<evidence type="ECO:0000256" key="7">
    <source>
        <dbReference type="RuleBase" id="RU004016"/>
    </source>
</evidence>
<evidence type="ECO:0000256" key="4">
    <source>
        <dbReference type="ARBA" id="ARBA00022960"/>
    </source>
</evidence>
<keyword evidence="4" id="KW-0133">Cell shape</keyword>
<proteinExistence type="inferred from homology"/>
<gene>
    <name evidence="9" type="primary">dacF</name>
    <name evidence="9" type="ordered locus">Rsl_629</name>
</gene>
<dbReference type="InterPro" id="IPR018044">
    <property type="entry name" value="Peptidase_S11"/>
</dbReference>
<comment type="similarity">
    <text evidence="1 7">Belongs to the peptidase S11 family.</text>
</comment>